<evidence type="ECO:0000313" key="2">
    <source>
        <dbReference type="Proteomes" id="UP000032142"/>
    </source>
</evidence>
<accession>A0A0B0PHW1</accession>
<reference evidence="2" key="1">
    <citation type="submission" date="2014-09" db="EMBL/GenBank/DDBJ databases">
        <authorList>
            <person name="Mudge J."/>
            <person name="Ramaraj T."/>
            <person name="Lindquist I.E."/>
            <person name="Bharti A.K."/>
            <person name="Sundararajan A."/>
            <person name="Cameron C.T."/>
            <person name="Woodward J.E."/>
            <person name="May G.D."/>
            <person name="Brubaker C."/>
            <person name="Broadhvest J."/>
            <person name="Wilkins T.A."/>
        </authorList>
    </citation>
    <scope>NUCLEOTIDE SEQUENCE</scope>
    <source>
        <strain evidence="2">cv. AKA8401</strain>
    </source>
</reference>
<dbReference type="PROSITE" id="PS51257">
    <property type="entry name" value="PROKAR_LIPOPROTEIN"/>
    <property type="match status" value="1"/>
</dbReference>
<organism evidence="1 2">
    <name type="scientific">Gossypium arboreum</name>
    <name type="common">Tree cotton</name>
    <name type="synonym">Gossypium nanking</name>
    <dbReference type="NCBI Taxonomy" id="29729"/>
    <lineage>
        <taxon>Eukaryota</taxon>
        <taxon>Viridiplantae</taxon>
        <taxon>Streptophyta</taxon>
        <taxon>Embryophyta</taxon>
        <taxon>Tracheophyta</taxon>
        <taxon>Spermatophyta</taxon>
        <taxon>Magnoliopsida</taxon>
        <taxon>eudicotyledons</taxon>
        <taxon>Gunneridae</taxon>
        <taxon>Pentapetalae</taxon>
        <taxon>rosids</taxon>
        <taxon>malvids</taxon>
        <taxon>Malvales</taxon>
        <taxon>Malvaceae</taxon>
        <taxon>Malvoideae</taxon>
        <taxon>Gossypium</taxon>
    </lineage>
</organism>
<dbReference type="Proteomes" id="UP000032142">
    <property type="component" value="Unassembled WGS sequence"/>
</dbReference>
<keyword evidence="1" id="KW-0808">Transferase</keyword>
<dbReference type="EMBL" id="KN434884">
    <property type="protein sequence ID" value="KHG26058.1"/>
    <property type="molecule type" value="Genomic_DNA"/>
</dbReference>
<evidence type="ECO:0000313" key="1">
    <source>
        <dbReference type="EMBL" id="KHG26058.1"/>
    </source>
</evidence>
<keyword evidence="2" id="KW-1185">Reference proteome</keyword>
<gene>
    <name evidence="1" type="ORF">F383_08120</name>
</gene>
<dbReference type="AlphaFoldDB" id="A0A0B0PHW1"/>
<dbReference type="GO" id="GO:0016740">
    <property type="term" value="F:transferase activity"/>
    <property type="evidence" value="ECO:0007669"/>
    <property type="project" value="UniProtKB-KW"/>
</dbReference>
<protein>
    <submittedName>
        <fullName evidence="1">UDP-N-acetylglucosamine 1-carboxyvinyltransferase</fullName>
    </submittedName>
</protein>
<sequence>MHNFREQFLITLGISQSCSILIFEYLDLSFANLSKATDWVQDKSQQALNFKALKTFLTWAIIFADLLSLNTAARNVLHLMLQIMEAAVKEVTSWRHAYYLKLDHVSRKLYVSWATMGM</sequence>
<proteinExistence type="predicted"/>
<name>A0A0B0PHW1_GOSAR</name>